<gene>
    <name evidence="1" type="ORF">LOD99_3590</name>
</gene>
<proteinExistence type="predicted"/>
<protein>
    <submittedName>
        <fullName evidence="1">Uncharacterized protein</fullName>
    </submittedName>
</protein>
<dbReference type="Proteomes" id="UP001165289">
    <property type="component" value="Unassembled WGS sequence"/>
</dbReference>
<sequence>MSLENKFTFDKKLADQLPSCSVPKMEFNSLLSPTIYPQNKPFSCSSIDQKPSMEFLSQMMSPNDSYTYPRKPSSCAGGMNLSFGLPERYDLVDAFDRKPR</sequence>
<keyword evidence="2" id="KW-1185">Reference proteome</keyword>
<accession>A0AAV7JXF3</accession>
<reference evidence="1 2" key="1">
    <citation type="journal article" date="2023" name="BMC Biol.">
        <title>The compact genome of the sponge Oopsacas minuta (Hexactinellida) is lacking key metazoan core genes.</title>
        <authorList>
            <person name="Santini S."/>
            <person name="Schenkelaars Q."/>
            <person name="Jourda C."/>
            <person name="Duchesne M."/>
            <person name="Belahbib H."/>
            <person name="Rocher C."/>
            <person name="Selva M."/>
            <person name="Riesgo A."/>
            <person name="Vervoort M."/>
            <person name="Leys S.P."/>
            <person name="Kodjabachian L."/>
            <person name="Le Bivic A."/>
            <person name="Borchiellini C."/>
            <person name="Claverie J.M."/>
            <person name="Renard E."/>
        </authorList>
    </citation>
    <scope>NUCLEOTIDE SEQUENCE [LARGE SCALE GENOMIC DNA]</scope>
    <source>
        <strain evidence="1">SPO-2</strain>
    </source>
</reference>
<dbReference type="EMBL" id="JAKMXF010000277">
    <property type="protein sequence ID" value="KAI6653371.1"/>
    <property type="molecule type" value="Genomic_DNA"/>
</dbReference>
<comment type="caution">
    <text evidence="1">The sequence shown here is derived from an EMBL/GenBank/DDBJ whole genome shotgun (WGS) entry which is preliminary data.</text>
</comment>
<evidence type="ECO:0000313" key="2">
    <source>
        <dbReference type="Proteomes" id="UP001165289"/>
    </source>
</evidence>
<organism evidence="1 2">
    <name type="scientific">Oopsacas minuta</name>
    <dbReference type="NCBI Taxonomy" id="111878"/>
    <lineage>
        <taxon>Eukaryota</taxon>
        <taxon>Metazoa</taxon>
        <taxon>Porifera</taxon>
        <taxon>Hexactinellida</taxon>
        <taxon>Hexasterophora</taxon>
        <taxon>Lyssacinosida</taxon>
        <taxon>Leucopsacidae</taxon>
        <taxon>Oopsacas</taxon>
    </lineage>
</organism>
<dbReference type="AlphaFoldDB" id="A0AAV7JXF3"/>
<name>A0AAV7JXF3_9METZ</name>
<evidence type="ECO:0000313" key="1">
    <source>
        <dbReference type="EMBL" id="KAI6653371.1"/>
    </source>
</evidence>